<evidence type="ECO:0000313" key="6">
    <source>
        <dbReference type="Proteomes" id="UP001217089"/>
    </source>
</evidence>
<dbReference type="InterPro" id="IPR000323">
    <property type="entry name" value="Cu2_ascorb_mOase_N"/>
</dbReference>
<dbReference type="InterPro" id="IPR005018">
    <property type="entry name" value="DOMON_domain"/>
</dbReference>
<dbReference type="CDD" id="cd09631">
    <property type="entry name" value="DOMON_DOH"/>
    <property type="match status" value="2"/>
</dbReference>
<reference evidence="5 6" key="1">
    <citation type="submission" date="2022-12" db="EMBL/GenBank/DDBJ databases">
        <title>Chromosome-level genome of Tegillarca granosa.</title>
        <authorList>
            <person name="Kim J."/>
        </authorList>
    </citation>
    <scope>NUCLEOTIDE SEQUENCE [LARGE SCALE GENOMIC DNA]</scope>
    <source>
        <strain evidence="5">Teg-2019</strain>
        <tissue evidence="5">Adductor muscle</tissue>
    </source>
</reference>
<dbReference type="InterPro" id="IPR024548">
    <property type="entry name" value="Cu2_monoox_C"/>
</dbReference>
<evidence type="ECO:0000259" key="4">
    <source>
        <dbReference type="PROSITE" id="PS50836"/>
    </source>
</evidence>
<dbReference type="SMART" id="SM00664">
    <property type="entry name" value="DoH"/>
    <property type="match status" value="2"/>
</dbReference>
<keyword evidence="6" id="KW-1185">Reference proteome</keyword>
<dbReference type="Pfam" id="PF01082">
    <property type="entry name" value="Cu2_monooxygen"/>
    <property type="match status" value="2"/>
</dbReference>
<dbReference type="PROSITE" id="PS50836">
    <property type="entry name" value="DOMON"/>
    <property type="match status" value="2"/>
</dbReference>
<sequence length="942" mass="107260">MTDHVQGSKRTTNPIAATIPNAIPKVPAQALSPVPSEQFTYMSQMDTEGKFFAFWKSNDTHIIIELHVKTRGYIGFGISPHGSMYPADIIFGWVSSSGTVHLKDCHTVGHVSPVVDQSQDVQLLHGEENDFGTVIKFVRKLDTCDNDDIKITDDTMRLIYAYHPDDPSSMDSLVWHGASRRGTRSVLMLSGPKISVYSLPSDSKHFDFTGKQIHVPGKDTTYMCTGFKFPDLDRKHHMIKYVPIIQPGNERHVHHVVLHYCTDPIDSSLDGIVYECYKNTPPVLRGCYNIVDSSGIRIIFTPTLRKHDAASLIIGESSNKLQLIPPYEKDFLDQGFCSEQCLQKGLGSKPDGINVFAVFHHMHLLGRKISTRIVRNGTEKEPIALDDNYDFDYQDIRVLSPERKIYAGGLSTREEMCFSFLMYYPKADVQVCVSQKSYDNLPHSGLNKSPYQYAVETLNTWNWTDSTVRQQYKELIRNTSYFHHCSGKRLYPERENYTNKVILDRDGLFTMHWLTNNTHIIIKLLVKTNGYIGFGISPNGKMYPSDVVIGWVNDNGQAHLKDYHTIGHTAPVLDKSQDWTLIYGKENHNETLLEFTRKLDTCDPDDIKITDDTIRIIYSYHPNDPQSSTSLQWHGASRRGTKSLMLLSGPRDVYANLPADTKTFEFRNKNVNAIDPVLRGRSFECYSNGRVQEFRSCYLAFTAWAIGAGAFNYPDNVGVSLGTSRDPSFFLMETHYDNPTLKTDIVDNSGIRIYYTPTLRQHDAGLLYAGQTATNLQIIPPFEDKFVSRGYCSETCLRHVKQKPIASDNHYDYNYQDFRALKEERTILPGDSLIVDCIYNSSGKSVVTYGGLSTRDEMCIAFLMYYPRIPLEMCASEPKYDNVNNNRWVGANIVSKWDWKDPSVHQRFQEVMKNTTYSLGCSGKHLNPKKYCLVNKYDFFSL</sequence>
<dbReference type="InterPro" id="IPR028460">
    <property type="entry name" value="Tbh/DBH"/>
</dbReference>
<dbReference type="PANTHER" id="PTHR10157:SF23">
    <property type="entry name" value="MOXD1 HOMOLOG 1"/>
    <property type="match status" value="1"/>
</dbReference>
<dbReference type="EMBL" id="JARBDR010000919">
    <property type="protein sequence ID" value="KAJ8300645.1"/>
    <property type="molecule type" value="Genomic_DNA"/>
</dbReference>
<keyword evidence="2" id="KW-1015">Disulfide bond</keyword>
<accession>A0ABQ9EB06</accession>
<proteinExistence type="inferred from homology"/>
<dbReference type="Proteomes" id="UP001217089">
    <property type="component" value="Unassembled WGS sequence"/>
</dbReference>
<dbReference type="SUPFAM" id="SSF49742">
    <property type="entry name" value="PHM/PNGase F"/>
    <property type="match status" value="4"/>
</dbReference>
<comment type="similarity">
    <text evidence="1">Belongs to the copper type II ascorbate-dependent monooxygenase family.</text>
</comment>
<dbReference type="InterPro" id="IPR045266">
    <property type="entry name" value="DOH_DOMON"/>
</dbReference>
<dbReference type="Pfam" id="PF03712">
    <property type="entry name" value="Cu2_monoox_C"/>
    <property type="match status" value="2"/>
</dbReference>
<dbReference type="PRINTS" id="PR00767">
    <property type="entry name" value="DBMONOXGNASE"/>
</dbReference>
<name>A0ABQ9EB06_TEGGR</name>
<organism evidence="5 6">
    <name type="scientific">Tegillarca granosa</name>
    <name type="common">Malaysian cockle</name>
    <name type="synonym">Anadara granosa</name>
    <dbReference type="NCBI Taxonomy" id="220873"/>
    <lineage>
        <taxon>Eukaryota</taxon>
        <taxon>Metazoa</taxon>
        <taxon>Spiralia</taxon>
        <taxon>Lophotrochozoa</taxon>
        <taxon>Mollusca</taxon>
        <taxon>Bivalvia</taxon>
        <taxon>Autobranchia</taxon>
        <taxon>Pteriomorphia</taxon>
        <taxon>Arcoida</taxon>
        <taxon>Arcoidea</taxon>
        <taxon>Arcidae</taxon>
        <taxon>Tegillarca</taxon>
    </lineage>
</organism>
<dbReference type="Gene3D" id="2.60.40.1210">
    <property type="entry name" value="Cellobiose dehydrogenase, cytochrome domain"/>
    <property type="match status" value="2"/>
</dbReference>
<dbReference type="Pfam" id="PF03351">
    <property type="entry name" value="DOMON"/>
    <property type="match status" value="2"/>
</dbReference>
<evidence type="ECO:0000256" key="1">
    <source>
        <dbReference type="ARBA" id="ARBA00010676"/>
    </source>
</evidence>
<protein>
    <recommendedName>
        <fullName evidence="4">DOMON domain-containing protein</fullName>
    </recommendedName>
</protein>
<evidence type="ECO:0000256" key="2">
    <source>
        <dbReference type="ARBA" id="ARBA00023157"/>
    </source>
</evidence>
<keyword evidence="3" id="KW-0325">Glycoprotein</keyword>
<dbReference type="PANTHER" id="PTHR10157">
    <property type="entry name" value="DOPAMINE BETA HYDROXYLASE RELATED"/>
    <property type="match status" value="1"/>
</dbReference>
<evidence type="ECO:0000256" key="3">
    <source>
        <dbReference type="ARBA" id="ARBA00023180"/>
    </source>
</evidence>
<dbReference type="Gene3D" id="2.60.120.230">
    <property type="match status" value="2"/>
</dbReference>
<dbReference type="InterPro" id="IPR008977">
    <property type="entry name" value="PHM/PNGase_F_dom_sf"/>
</dbReference>
<dbReference type="Gene3D" id="2.60.120.310">
    <property type="entry name" value="Copper type II, ascorbate-dependent monooxygenase, N-terminal domain"/>
    <property type="match status" value="2"/>
</dbReference>
<dbReference type="SUPFAM" id="SSF49344">
    <property type="entry name" value="CBD9-like"/>
    <property type="match status" value="2"/>
</dbReference>
<dbReference type="InterPro" id="IPR000945">
    <property type="entry name" value="DBH-like"/>
</dbReference>
<gene>
    <name evidence="5" type="ORF">KUTeg_022164</name>
</gene>
<evidence type="ECO:0000313" key="5">
    <source>
        <dbReference type="EMBL" id="KAJ8300645.1"/>
    </source>
</evidence>
<feature type="domain" description="DOMON" evidence="4">
    <location>
        <begin position="49"/>
        <end position="163"/>
    </location>
</feature>
<comment type="caution">
    <text evidence="5">The sequence shown here is derived from an EMBL/GenBank/DDBJ whole genome shotgun (WGS) entry which is preliminary data.</text>
</comment>
<feature type="domain" description="DOMON" evidence="4">
    <location>
        <begin position="507"/>
        <end position="621"/>
    </location>
</feature>
<dbReference type="InterPro" id="IPR014784">
    <property type="entry name" value="Cu2_ascorb_mOase-like_C"/>
</dbReference>
<dbReference type="InterPro" id="IPR036939">
    <property type="entry name" value="Cu2_ascorb_mOase_N_sf"/>
</dbReference>